<dbReference type="GO" id="GO:0009279">
    <property type="term" value="C:cell outer membrane"/>
    <property type="evidence" value="ECO:0007669"/>
    <property type="project" value="UniProtKB-SubCell"/>
</dbReference>
<name>M3PG19_HELPX</name>
<gene>
    <name evidence="9" type="ORF">HMPREF1418_00745</name>
</gene>
<reference evidence="9 10" key="1">
    <citation type="submission" date="2012-11" db="EMBL/GenBank/DDBJ databases">
        <authorList>
            <person name="Weinstock G."/>
            <person name="Sodergren E."/>
            <person name="Lobos E.A."/>
            <person name="Fulton L."/>
            <person name="Fulton R."/>
            <person name="Courtney L."/>
            <person name="Fronick C."/>
            <person name="O'Laughlin M."/>
            <person name="Godfrey J."/>
            <person name="Wilson R.M."/>
            <person name="Miner T."/>
            <person name="Farmer C."/>
            <person name="Delehaunty K."/>
            <person name="Cordes M."/>
            <person name="Minx P."/>
            <person name="Tomlinson C."/>
            <person name="Chen J."/>
            <person name="Wollam A."/>
            <person name="Pepin K.H."/>
            <person name="Bhonagiri V."/>
            <person name="Zhang X."/>
            <person name="Suruliraj S."/>
            <person name="Antonio M."/>
            <person name="Secka O."/>
            <person name="Thomas J."/>
            <person name="Warren W."/>
            <person name="Mitreva M."/>
            <person name="Mardis E.R."/>
            <person name="Wilson R.K."/>
        </authorList>
    </citation>
    <scope>NUCLEOTIDE SEQUENCE [LARGE SCALE GENOMIC DNA]</scope>
    <source>
        <strain evidence="9 10">GAM260BSi</strain>
    </source>
</reference>
<dbReference type="Gene3D" id="3.30.160.180">
    <property type="entry name" value="Putative neuraminyllactose-binding hemagglutinin homolog like domain"/>
    <property type="match status" value="1"/>
</dbReference>
<keyword evidence="8" id="KW-1133">Transmembrane helix</keyword>
<evidence type="ECO:0000256" key="2">
    <source>
        <dbReference type="ARBA" id="ARBA00015547"/>
    </source>
</evidence>
<keyword evidence="4" id="KW-0998">Cell outer membrane</keyword>
<evidence type="ECO:0000313" key="10">
    <source>
        <dbReference type="Proteomes" id="UP000012023"/>
    </source>
</evidence>
<dbReference type="Proteomes" id="UP000012023">
    <property type="component" value="Unassembled WGS sequence"/>
</dbReference>
<evidence type="ECO:0000256" key="1">
    <source>
        <dbReference type="ARBA" id="ARBA00004459"/>
    </source>
</evidence>
<dbReference type="InterPro" id="IPR007876">
    <property type="entry name" value="NeuraminylLac-bd_hemagglutn"/>
</dbReference>
<keyword evidence="5" id="KW-0449">Lipoprotein</keyword>
<organism evidence="9 10">
    <name type="scientific">Helicobacter pylori GAM260BSi</name>
    <dbReference type="NCBI Taxonomy" id="1159046"/>
    <lineage>
        <taxon>Bacteria</taxon>
        <taxon>Pseudomonadati</taxon>
        <taxon>Campylobacterota</taxon>
        <taxon>Epsilonproteobacteria</taxon>
        <taxon>Campylobacterales</taxon>
        <taxon>Helicobacteraceae</taxon>
        <taxon>Helicobacter</taxon>
    </lineage>
</organism>
<keyword evidence="8" id="KW-0812">Transmembrane</keyword>
<dbReference type="EMBL" id="APDV01000042">
    <property type="protein sequence ID" value="EMH23933.1"/>
    <property type="molecule type" value="Genomic_DNA"/>
</dbReference>
<evidence type="ECO:0000256" key="7">
    <source>
        <dbReference type="ARBA" id="ARBA00032680"/>
    </source>
</evidence>
<dbReference type="HOGENOM" id="CLU_085322_0_0_7"/>
<protein>
    <recommendedName>
        <fullName evidence="2">Neuraminyllactose-binding hemagglutinin</fullName>
    </recommendedName>
    <alternativeName>
        <fullName evidence="7">Flagellar sheath adhesin</fullName>
    </alternativeName>
    <alternativeName>
        <fullName evidence="6">N-acetylneuraminyllactose-binding fibrillar hemagglutinin receptor-binding subunit</fullName>
    </alternativeName>
</protein>
<evidence type="ECO:0000256" key="5">
    <source>
        <dbReference type="ARBA" id="ARBA00023288"/>
    </source>
</evidence>
<evidence type="ECO:0000256" key="8">
    <source>
        <dbReference type="SAM" id="Phobius"/>
    </source>
</evidence>
<dbReference type="SUPFAM" id="SSF159594">
    <property type="entry name" value="XCC0632-like"/>
    <property type="match status" value="1"/>
</dbReference>
<feature type="transmembrane region" description="Helical" evidence="8">
    <location>
        <begin position="21"/>
        <end position="41"/>
    </location>
</feature>
<dbReference type="InterPro" id="IPR038531">
    <property type="entry name" value="NeuraminylLac-bd_hemagglutn_sf"/>
</dbReference>
<comment type="subcellular location">
    <subcellularLocation>
        <location evidence="1">Cell outer membrane</location>
        <topology evidence="1">Lipid-anchor</topology>
    </subcellularLocation>
</comment>
<sequence length="316" mass="35961">MIAMLEIRKKKIVAQIDLLKNSIIMVSIFILGVFMECSFIFKKVRVYSKMLVGLGLSSVLIGCAMNPNAETKKPNDAKNQQPVQTHERMKTSSEHVTPLDFNYPVHIVQAPQNHHVVGILAPRIQVSDNLKPYIDKFQDALANQIQTIFEKRGYQVLRFQDEKALSEQDKKKIFSVLDLKGWVGILEDLKMNLKDPNSPNLDTLVDQSSGSVWFNFYEPESNRVVHDFAVEVGTFQAITYTYTSTNNASGGFNSSKSVIHENLDKNREDAIHKILNRMYAVVMKKAVTELTEENIAKYRDAIDRMKGFKSSMPQKK</sequence>
<evidence type="ECO:0000256" key="4">
    <source>
        <dbReference type="ARBA" id="ARBA00023237"/>
    </source>
</evidence>
<evidence type="ECO:0000313" key="9">
    <source>
        <dbReference type="EMBL" id="EMH23933.1"/>
    </source>
</evidence>
<keyword evidence="3 8" id="KW-0472">Membrane</keyword>
<evidence type="ECO:0000256" key="3">
    <source>
        <dbReference type="ARBA" id="ARBA00023136"/>
    </source>
</evidence>
<accession>M3PG19</accession>
<comment type="caution">
    <text evidence="9">The sequence shown here is derived from an EMBL/GenBank/DDBJ whole genome shotgun (WGS) entry which is preliminary data.</text>
</comment>
<dbReference type="PATRIC" id="fig|1159046.3.peg.700"/>
<dbReference type="Pfam" id="PF05211">
    <property type="entry name" value="NLBH"/>
    <property type="match status" value="1"/>
</dbReference>
<evidence type="ECO:0000256" key="6">
    <source>
        <dbReference type="ARBA" id="ARBA00030949"/>
    </source>
</evidence>
<dbReference type="AlphaFoldDB" id="M3PG19"/>
<proteinExistence type="predicted"/>